<evidence type="ECO:0000313" key="2">
    <source>
        <dbReference type="Proteomes" id="UP000078295"/>
    </source>
</evidence>
<accession>A0AB36DQ63</accession>
<sequence>MPQSFIVSYTPLSANHSIFNPITPKYQAFTPKLLSIK</sequence>
<name>A0AB36DQ63_MORCA</name>
<protein>
    <submittedName>
        <fullName evidence="1">Uncharacterized protein</fullName>
    </submittedName>
</protein>
<proteinExistence type="predicted"/>
<dbReference type="Proteomes" id="UP000078295">
    <property type="component" value="Unassembled WGS sequence"/>
</dbReference>
<evidence type="ECO:0000313" key="1">
    <source>
        <dbReference type="EMBL" id="OAV26808.1"/>
    </source>
</evidence>
<reference evidence="1 2" key="1">
    <citation type="journal article" date="2016" name="Genome Biol. Evol.">
        <title>Comparative Genomic Analyses of the Moraxella catarrhalis Serosensitive and Seroresistant Lineages Demonstrate Their Independent Evolution.</title>
        <authorList>
            <person name="Earl J.P."/>
            <person name="de Vries S.P."/>
            <person name="Ahmed A."/>
            <person name="Powell E."/>
            <person name="Schultz M.P."/>
            <person name="Hermans P.W."/>
            <person name="Hill D.J."/>
            <person name="Zhou Z."/>
            <person name="Constantinidou C.I."/>
            <person name="Hu F.Z."/>
            <person name="Bootsma H.J."/>
            <person name="Ehrlich G.D."/>
        </authorList>
    </citation>
    <scope>NUCLEOTIDE SEQUENCE [LARGE SCALE GENOMIC DNA]</scope>
    <source>
        <strain evidence="1 2">F23</strain>
    </source>
</reference>
<dbReference type="EMBL" id="LXHQ01000019">
    <property type="protein sequence ID" value="OAV26808.1"/>
    <property type="molecule type" value="Genomic_DNA"/>
</dbReference>
<organism evidence="1 2">
    <name type="scientific">Moraxella catarrhalis</name>
    <name type="common">Branhamella catarrhalis</name>
    <dbReference type="NCBI Taxonomy" id="480"/>
    <lineage>
        <taxon>Bacteria</taxon>
        <taxon>Pseudomonadati</taxon>
        <taxon>Pseudomonadota</taxon>
        <taxon>Gammaproteobacteria</taxon>
        <taxon>Moraxellales</taxon>
        <taxon>Moraxellaceae</taxon>
        <taxon>Moraxella</taxon>
    </lineage>
</organism>
<dbReference type="AlphaFoldDB" id="A0AB36DQ63"/>
<comment type="caution">
    <text evidence="1">The sequence shown here is derived from an EMBL/GenBank/DDBJ whole genome shotgun (WGS) entry which is preliminary data.</text>
</comment>
<gene>
    <name evidence="1" type="ORF">AO370_0463</name>
</gene>